<gene>
    <name evidence="8" type="ORF">E6C51_16890</name>
</gene>
<dbReference type="SUPFAM" id="SSF111369">
    <property type="entry name" value="HlyD-like secretion proteins"/>
    <property type="match status" value="1"/>
</dbReference>
<keyword evidence="3" id="KW-0813">Transport</keyword>
<feature type="domain" description="Multidrug resistance protein MdtA-like C-terminal permuted SH3" evidence="7">
    <location>
        <begin position="303"/>
        <end position="360"/>
    </location>
</feature>
<evidence type="ECO:0000256" key="3">
    <source>
        <dbReference type="ARBA" id="ARBA00022448"/>
    </source>
</evidence>
<proteinExistence type="inferred from homology"/>
<dbReference type="GO" id="GO:0015562">
    <property type="term" value="F:efflux transmembrane transporter activity"/>
    <property type="evidence" value="ECO:0007669"/>
    <property type="project" value="TreeGrafter"/>
</dbReference>
<feature type="domain" description="Multidrug resistance protein MdtA-like alpha-helical hairpin" evidence="5">
    <location>
        <begin position="118"/>
        <end position="185"/>
    </location>
</feature>
<dbReference type="GO" id="GO:1990281">
    <property type="term" value="C:efflux pump complex"/>
    <property type="evidence" value="ECO:0007669"/>
    <property type="project" value="TreeGrafter"/>
</dbReference>
<dbReference type="InterPro" id="IPR006143">
    <property type="entry name" value="RND_pump_MFP"/>
</dbReference>
<sequence>MRLKTATGRGCQRRLNAPPGARAIAALMIIGLALAGCGEPKKQESDSGQRVRVEAAALGEYQPVADISGEVDARIQTDLAFRVGGKIVARNVDVGSHVHKGDVLMQLDNSEQRSDVAIAEASLRAAQADLKQKNLAFERYQALIAAHAIAQQVLDQAQQDLATAQGSLQSAEAQLATARDALSYTSLKADSDGIITARNVEIGAVVTAAQAALTIAHDGPRDAVFDVYEAFFLEGEPSKDVVVSSISNPDRKVTASIRETAPVIDAKTGTIHVKLKLPDDADWALGTPVIGAFRAPAKSGFTLPWSAMTSDNGAPAVWVVNPDSKKATLRPVKIALYRLGDFVVSDGLKTGDLVVTDGVKLVRPDQILDWKGR</sequence>
<dbReference type="Proteomes" id="UP000310754">
    <property type="component" value="Unassembled WGS sequence"/>
</dbReference>
<dbReference type="InterPro" id="IPR058625">
    <property type="entry name" value="MdtA-like_BSH"/>
</dbReference>
<dbReference type="Gene3D" id="2.40.420.20">
    <property type="match status" value="1"/>
</dbReference>
<dbReference type="EMBL" id="SSOA01000011">
    <property type="protein sequence ID" value="THF47748.1"/>
    <property type="molecule type" value="Genomic_DNA"/>
</dbReference>
<dbReference type="RefSeq" id="WP_190236844.1">
    <property type="nucleotide sequence ID" value="NZ_SSOA01000011.1"/>
</dbReference>
<dbReference type="PANTHER" id="PTHR30469">
    <property type="entry name" value="MULTIDRUG RESISTANCE PROTEIN MDTA"/>
    <property type="match status" value="1"/>
</dbReference>
<dbReference type="Gene3D" id="2.40.50.100">
    <property type="match status" value="1"/>
</dbReference>
<evidence type="ECO:0000313" key="8">
    <source>
        <dbReference type="EMBL" id="THF47748.1"/>
    </source>
</evidence>
<evidence type="ECO:0000259" key="7">
    <source>
        <dbReference type="Pfam" id="PF25967"/>
    </source>
</evidence>
<keyword evidence="9" id="KW-1185">Reference proteome</keyword>
<evidence type="ECO:0000259" key="6">
    <source>
        <dbReference type="Pfam" id="PF25917"/>
    </source>
</evidence>
<dbReference type="PANTHER" id="PTHR30469:SF38">
    <property type="entry name" value="HLYD FAMILY SECRETION PROTEIN"/>
    <property type="match status" value="1"/>
</dbReference>
<evidence type="ECO:0000256" key="2">
    <source>
        <dbReference type="ARBA" id="ARBA00009477"/>
    </source>
</evidence>
<reference evidence="8 9" key="1">
    <citation type="submission" date="2019-04" db="EMBL/GenBank/DDBJ databases">
        <title>Rhizobium terrae sp. nov., isolated from a paddy soil.</title>
        <authorList>
            <person name="Lin S.-Y."/>
            <person name="Hameed A."/>
            <person name="Huang H.-I."/>
            <person name="Young C.-C."/>
        </authorList>
    </citation>
    <scope>NUCLEOTIDE SEQUENCE [LARGE SCALE GENOMIC DNA]</scope>
    <source>
        <strain evidence="8 9">CC-HIH110</strain>
    </source>
</reference>
<dbReference type="NCBIfam" id="TIGR01730">
    <property type="entry name" value="RND_mfp"/>
    <property type="match status" value="1"/>
</dbReference>
<dbReference type="Pfam" id="PF25917">
    <property type="entry name" value="BSH_RND"/>
    <property type="match status" value="1"/>
</dbReference>
<evidence type="ECO:0000259" key="5">
    <source>
        <dbReference type="Pfam" id="PF25876"/>
    </source>
</evidence>
<comment type="similarity">
    <text evidence="2">Belongs to the membrane fusion protein (MFP) (TC 8.A.1) family.</text>
</comment>
<protein>
    <submittedName>
        <fullName evidence="8">Efflux RND transporter periplasmic adaptor subunit</fullName>
    </submittedName>
</protein>
<comment type="caution">
    <text evidence="8">The sequence shown here is derived from an EMBL/GenBank/DDBJ whole genome shotgun (WGS) entry which is preliminary data.</text>
</comment>
<dbReference type="Gene3D" id="1.10.287.470">
    <property type="entry name" value="Helix hairpin bin"/>
    <property type="match status" value="1"/>
</dbReference>
<dbReference type="InterPro" id="IPR058627">
    <property type="entry name" value="MdtA-like_C"/>
</dbReference>
<evidence type="ECO:0000313" key="9">
    <source>
        <dbReference type="Proteomes" id="UP000310754"/>
    </source>
</evidence>
<evidence type="ECO:0000256" key="4">
    <source>
        <dbReference type="SAM" id="Coils"/>
    </source>
</evidence>
<dbReference type="AlphaFoldDB" id="A0A4S3ZQI3"/>
<dbReference type="InterPro" id="IPR058624">
    <property type="entry name" value="MdtA-like_HH"/>
</dbReference>
<organism evidence="8 9">
    <name type="scientific">Allorhizobium terrae</name>
    <dbReference type="NCBI Taxonomy" id="1848972"/>
    <lineage>
        <taxon>Bacteria</taxon>
        <taxon>Pseudomonadati</taxon>
        <taxon>Pseudomonadota</taxon>
        <taxon>Alphaproteobacteria</taxon>
        <taxon>Hyphomicrobiales</taxon>
        <taxon>Rhizobiaceae</taxon>
        <taxon>Rhizobium/Agrobacterium group</taxon>
        <taxon>Allorhizobium</taxon>
    </lineage>
</organism>
<dbReference type="Gene3D" id="2.40.30.170">
    <property type="match status" value="1"/>
</dbReference>
<dbReference type="Pfam" id="PF25876">
    <property type="entry name" value="HH_MFP_RND"/>
    <property type="match status" value="1"/>
</dbReference>
<name>A0A4S3ZQI3_9HYPH</name>
<evidence type="ECO:0000256" key="1">
    <source>
        <dbReference type="ARBA" id="ARBA00004196"/>
    </source>
</evidence>
<dbReference type="Pfam" id="PF25967">
    <property type="entry name" value="RND-MFP_C"/>
    <property type="match status" value="1"/>
</dbReference>
<feature type="domain" description="Multidrug resistance protein MdtA-like barrel-sandwich hybrid" evidence="6">
    <location>
        <begin position="79"/>
        <end position="214"/>
    </location>
</feature>
<feature type="coiled-coil region" evidence="4">
    <location>
        <begin position="123"/>
        <end position="181"/>
    </location>
</feature>
<keyword evidence="4" id="KW-0175">Coiled coil</keyword>
<accession>A0A4S3ZQI3</accession>
<comment type="subcellular location">
    <subcellularLocation>
        <location evidence="1">Cell envelope</location>
    </subcellularLocation>
</comment>